<dbReference type="KEGG" id="pdio:PDMSB3_0582.1"/>
<gene>
    <name evidence="1" type="ORF">PDMSB3_0582</name>
</gene>
<dbReference type="EMBL" id="LR699554">
    <property type="protein sequence ID" value="VVD31880.1"/>
    <property type="molecule type" value="Genomic_DNA"/>
</dbReference>
<protein>
    <submittedName>
        <fullName evidence="1">Uncharacterized protein</fullName>
    </submittedName>
</protein>
<organism evidence="1 2">
    <name type="scientific">Paraburkholderia dioscoreae</name>
    <dbReference type="NCBI Taxonomy" id="2604047"/>
    <lineage>
        <taxon>Bacteria</taxon>
        <taxon>Pseudomonadati</taxon>
        <taxon>Pseudomonadota</taxon>
        <taxon>Betaproteobacteria</taxon>
        <taxon>Burkholderiales</taxon>
        <taxon>Burkholderiaceae</taxon>
        <taxon>Paraburkholderia</taxon>
    </lineage>
</organism>
<evidence type="ECO:0000313" key="2">
    <source>
        <dbReference type="Proteomes" id="UP000325811"/>
    </source>
</evidence>
<name>A0A5Q4ZS96_9BURK</name>
<evidence type="ECO:0000313" key="1">
    <source>
        <dbReference type="EMBL" id="VVD31880.1"/>
    </source>
</evidence>
<accession>A0A5Q4ZS96</accession>
<dbReference type="AlphaFoldDB" id="A0A5Q4ZS96"/>
<keyword evidence="2" id="KW-1185">Reference proteome</keyword>
<dbReference type="Proteomes" id="UP000325811">
    <property type="component" value="Chromosome II"/>
</dbReference>
<reference evidence="1 2" key="1">
    <citation type="submission" date="2019-08" db="EMBL/GenBank/DDBJ databases">
        <authorList>
            <person name="Herpell B J."/>
        </authorList>
    </citation>
    <scope>NUCLEOTIDE SEQUENCE [LARGE SCALE GENOMIC DNA]</scope>
    <source>
        <strain evidence="2">Msb3</strain>
    </source>
</reference>
<proteinExistence type="predicted"/>
<sequence length="75" mass="8832">MFCLPGWSRRYPLRIRRYQPMQFLFTYEPYVMKKAVLALAVAAASLCAVSPASANPHHRSCHRVMVHHHWQNHCR</sequence>